<evidence type="ECO:0000256" key="2">
    <source>
        <dbReference type="SAM" id="Phobius"/>
    </source>
</evidence>
<gene>
    <name evidence="3" type="ORF">GCM10023217_11480</name>
</gene>
<proteinExistence type="predicted"/>
<dbReference type="Proteomes" id="UP001500822">
    <property type="component" value="Unassembled WGS sequence"/>
</dbReference>
<evidence type="ECO:0000313" key="4">
    <source>
        <dbReference type="Proteomes" id="UP001500822"/>
    </source>
</evidence>
<keyword evidence="2" id="KW-0472">Membrane</keyword>
<evidence type="ECO:0000313" key="3">
    <source>
        <dbReference type="EMBL" id="GAA4744299.1"/>
    </source>
</evidence>
<feature type="compositionally biased region" description="Basic and acidic residues" evidence="1">
    <location>
        <begin position="165"/>
        <end position="176"/>
    </location>
</feature>
<protein>
    <recommendedName>
        <fullName evidence="5">DUF3592 domain-containing protein</fullName>
    </recommendedName>
</protein>
<feature type="transmembrane region" description="Helical" evidence="2">
    <location>
        <begin position="12"/>
        <end position="32"/>
    </location>
</feature>
<feature type="transmembrane region" description="Helical" evidence="2">
    <location>
        <begin position="109"/>
        <end position="132"/>
    </location>
</feature>
<keyword evidence="2" id="KW-1133">Transmembrane helix</keyword>
<accession>A0ABP8Z266</accession>
<feature type="region of interest" description="Disordered" evidence="1">
    <location>
        <begin position="144"/>
        <end position="184"/>
    </location>
</feature>
<evidence type="ECO:0008006" key="5">
    <source>
        <dbReference type="Google" id="ProtNLM"/>
    </source>
</evidence>
<dbReference type="RefSeq" id="WP_345312754.1">
    <property type="nucleotide sequence ID" value="NZ_BAABIE010000004.1"/>
</dbReference>
<dbReference type="EMBL" id="BAABIE010000004">
    <property type="protein sequence ID" value="GAA4744299.1"/>
    <property type="molecule type" value="Genomic_DNA"/>
</dbReference>
<keyword evidence="2" id="KW-0812">Transmembrane</keyword>
<sequence>MNPVIQRRVQLGFLAVGVLATLIGAVIILGAYRNDAKIDSNRATAVAEVISADRLHAAVNFVTPDGVLRNPKFGLLYPTELEAGQRILVDYDATDPDNLARPAGRNAQLAVIPGVSIIVAGWVVAIAAMLIVAEVSRRMRRRTEVEADAVEGDAAEGDAAASAAPEDRSPEDKAAEGEPLDSSA</sequence>
<reference evidence="4" key="1">
    <citation type="journal article" date="2019" name="Int. J. Syst. Evol. Microbiol.">
        <title>The Global Catalogue of Microorganisms (GCM) 10K type strain sequencing project: providing services to taxonomists for standard genome sequencing and annotation.</title>
        <authorList>
            <consortium name="The Broad Institute Genomics Platform"/>
            <consortium name="The Broad Institute Genome Sequencing Center for Infectious Disease"/>
            <person name="Wu L."/>
            <person name="Ma J."/>
        </authorList>
    </citation>
    <scope>NUCLEOTIDE SEQUENCE [LARGE SCALE GENOMIC DNA]</scope>
    <source>
        <strain evidence="4">JCM 18077</strain>
    </source>
</reference>
<evidence type="ECO:0000256" key="1">
    <source>
        <dbReference type="SAM" id="MobiDB-lite"/>
    </source>
</evidence>
<feature type="compositionally biased region" description="Acidic residues" evidence="1">
    <location>
        <begin position="146"/>
        <end position="156"/>
    </location>
</feature>
<keyword evidence="4" id="KW-1185">Reference proteome</keyword>
<name>A0ABP8Z266_9ACTN</name>
<comment type="caution">
    <text evidence="3">The sequence shown here is derived from an EMBL/GenBank/DDBJ whole genome shotgun (WGS) entry which is preliminary data.</text>
</comment>
<organism evidence="3 4">
    <name type="scientific">Gordonia alkaliphila</name>
    <dbReference type="NCBI Taxonomy" id="1053547"/>
    <lineage>
        <taxon>Bacteria</taxon>
        <taxon>Bacillati</taxon>
        <taxon>Actinomycetota</taxon>
        <taxon>Actinomycetes</taxon>
        <taxon>Mycobacteriales</taxon>
        <taxon>Gordoniaceae</taxon>
        <taxon>Gordonia</taxon>
    </lineage>
</organism>